<dbReference type="Proteomes" id="UP001139646">
    <property type="component" value="Unassembled WGS sequence"/>
</dbReference>
<reference evidence="1" key="1">
    <citation type="submission" date="2022-01" db="EMBL/GenBank/DDBJ databases">
        <title>Colwellia maritima, isolated from seawater.</title>
        <authorList>
            <person name="Kristyanto S."/>
            <person name="Jung J."/>
            <person name="Jeon C.O."/>
        </authorList>
    </citation>
    <scope>NUCLEOTIDE SEQUENCE</scope>
    <source>
        <strain evidence="1">MSW7</strain>
    </source>
</reference>
<name>A0ABS9X0R7_9GAMM</name>
<accession>A0ABS9X0R7</accession>
<proteinExistence type="predicted"/>
<keyword evidence="2" id="KW-1185">Reference proteome</keyword>
<gene>
    <name evidence="1" type="ORF">L3081_08065</name>
</gene>
<dbReference type="EMBL" id="JAKKSL010000001">
    <property type="protein sequence ID" value="MCI2283362.1"/>
    <property type="molecule type" value="Genomic_DNA"/>
</dbReference>
<sequence length="138" mass="15969">MIVAIFCSKAFQWWENDKLTDQLMLFDRQPGVVVNSIEVSGDKKVKLDILRDPHAVKLADWLENNKLTIGQLILTERHYHSLSSEILFVRAKQLLSQYPELKMVWENEILKISGILDSLQLEKLKQGLAIPVSRKEKI</sequence>
<organism evidence="1 2">
    <name type="scientific">Colwellia maritima</name>
    <dbReference type="NCBI Taxonomy" id="2912588"/>
    <lineage>
        <taxon>Bacteria</taxon>
        <taxon>Pseudomonadati</taxon>
        <taxon>Pseudomonadota</taxon>
        <taxon>Gammaproteobacteria</taxon>
        <taxon>Alteromonadales</taxon>
        <taxon>Colwelliaceae</taxon>
        <taxon>Colwellia</taxon>
    </lineage>
</organism>
<comment type="caution">
    <text evidence="1">The sequence shown here is derived from an EMBL/GenBank/DDBJ whole genome shotgun (WGS) entry which is preliminary data.</text>
</comment>
<evidence type="ECO:0000313" key="2">
    <source>
        <dbReference type="Proteomes" id="UP001139646"/>
    </source>
</evidence>
<dbReference type="RefSeq" id="WP_242284761.1">
    <property type="nucleotide sequence ID" value="NZ_JAKKSL010000001.1"/>
</dbReference>
<protein>
    <submittedName>
        <fullName evidence="1">Uncharacterized protein</fullName>
    </submittedName>
</protein>
<evidence type="ECO:0000313" key="1">
    <source>
        <dbReference type="EMBL" id="MCI2283362.1"/>
    </source>
</evidence>